<gene>
    <name evidence="1" type="ORF">S01H4_22898</name>
</gene>
<comment type="caution">
    <text evidence="1">The sequence shown here is derived from an EMBL/GenBank/DDBJ whole genome shotgun (WGS) entry which is preliminary data.</text>
</comment>
<protein>
    <recommendedName>
        <fullName evidence="2">N-formylglutamate amidohydrolase</fullName>
    </recommendedName>
</protein>
<feature type="non-terminal residue" evidence="1">
    <location>
        <position position="65"/>
    </location>
</feature>
<proteinExistence type="predicted"/>
<evidence type="ECO:0008006" key="2">
    <source>
        <dbReference type="Google" id="ProtNLM"/>
    </source>
</evidence>
<dbReference type="Gene3D" id="3.40.630.40">
    <property type="entry name" value="Zn-dependent exopeptidases"/>
    <property type="match status" value="1"/>
</dbReference>
<dbReference type="SUPFAM" id="SSF53187">
    <property type="entry name" value="Zn-dependent exopeptidases"/>
    <property type="match status" value="1"/>
</dbReference>
<accession>X1C859</accession>
<evidence type="ECO:0000313" key="1">
    <source>
        <dbReference type="EMBL" id="GAG89452.1"/>
    </source>
</evidence>
<name>X1C859_9ZZZZ</name>
<dbReference type="AlphaFoldDB" id="X1C859"/>
<sequence>MKTSFEIKNSNVVVPLLVHIPHSSSYIPPEMKDNFLLSDNDLQEELLRMTDRYTDEIFSCVAELG</sequence>
<reference evidence="1" key="1">
    <citation type="journal article" date="2014" name="Front. Microbiol.">
        <title>High frequency of phylogenetically diverse reductive dehalogenase-homologous genes in deep subseafloor sedimentary metagenomes.</title>
        <authorList>
            <person name="Kawai M."/>
            <person name="Futagami T."/>
            <person name="Toyoda A."/>
            <person name="Takaki Y."/>
            <person name="Nishi S."/>
            <person name="Hori S."/>
            <person name="Arai W."/>
            <person name="Tsubouchi T."/>
            <person name="Morono Y."/>
            <person name="Uchiyama I."/>
            <person name="Ito T."/>
            <person name="Fujiyama A."/>
            <person name="Inagaki F."/>
            <person name="Takami H."/>
        </authorList>
    </citation>
    <scope>NUCLEOTIDE SEQUENCE</scope>
    <source>
        <strain evidence="1">Expedition CK06-06</strain>
    </source>
</reference>
<dbReference type="EMBL" id="BART01010556">
    <property type="protein sequence ID" value="GAG89452.1"/>
    <property type="molecule type" value="Genomic_DNA"/>
</dbReference>
<organism evidence="1">
    <name type="scientific">marine sediment metagenome</name>
    <dbReference type="NCBI Taxonomy" id="412755"/>
    <lineage>
        <taxon>unclassified sequences</taxon>
        <taxon>metagenomes</taxon>
        <taxon>ecological metagenomes</taxon>
    </lineage>
</organism>